<evidence type="ECO:0000313" key="1">
    <source>
        <dbReference type="EMBL" id="JAH16713.1"/>
    </source>
</evidence>
<reference evidence="1" key="2">
    <citation type="journal article" date="2015" name="Fish Shellfish Immunol.">
        <title>Early steps in the European eel (Anguilla anguilla)-Vibrio vulnificus interaction in the gills: Role of the RtxA13 toxin.</title>
        <authorList>
            <person name="Callol A."/>
            <person name="Pajuelo D."/>
            <person name="Ebbesson L."/>
            <person name="Teles M."/>
            <person name="MacKenzie S."/>
            <person name="Amaro C."/>
        </authorList>
    </citation>
    <scope>NUCLEOTIDE SEQUENCE</scope>
</reference>
<reference evidence="1" key="1">
    <citation type="submission" date="2014-11" db="EMBL/GenBank/DDBJ databases">
        <authorList>
            <person name="Amaro Gonzalez C."/>
        </authorList>
    </citation>
    <scope>NUCLEOTIDE SEQUENCE</scope>
</reference>
<name>A0A0E9QKT7_ANGAN</name>
<dbReference type="AlphaFoldDB" id="A0A0E9QKT7"/>
<organism evidence="1">
    <name type="scientific">Anguilla anguilla</name>
    <name type="common">European freshwater eel</name>
    <name type="synonym">Muraena anguilla</name>
    <dbReference type="NCBI Taxonomy" id="7936"/>
    <lineage>
        <taxon>Eukaryota</taxon>
        <taxon>Metazoa</taxon>
        <taxon>Chordata</taxon>
        <taxon>Craniata</taxon>
        <taxon>Vertebrata</taxon>
        <taxon>Euteleostomi</taxon>
        <taxon>Actinopterygii</taxon>
        <taxon>Neopterygii</taxon>
        <taxon>Teleostei</taxon>
        <taxon>Anguilliformes</taxon>
        <taxon>Anguillidae</taxon>
        <taxon>Anguilla</taxon>
    </lineage>
</organism>
<sequence length="53" mass="5918">MLTVVASYYRIKSRRIRGDATGFGPHKLSDSLLIDSLPRTMPLKTLLSHAVMC</sequence>
<accession>A0A0E9QKT7</accession>
<proteinExistence type="predicted"/>
<dbReference type="EMBL" id="GBXM01091864">
    <property type="protein sequence ID" value="JAH16713.1"/>
    <property type="molecule type" value="Transcribed_RNA"/>
</dbReference>
<protein>
    <submittedName>
        <fullName evidence="1">Uncharacterized protein</fullName>
    </submittedName>
</protein>